<proteinExistence type="predicted"/>
<evidence type="ECO:0000313" key="3">
    <source>
        <dbReference type="EMBL" id="KPI38456.1"/>
    </source>
</evidence>
<dbReference type="InterPro" id="IPR018020">
    <property type="entry name" value="OHCU_decarboxylase"/>
</dbReference>
<comment type="caution">
    <text evidence="3">The sequence shown here is derived from an EMBL/GenBank/DDBJ whole genome shotgun (WGS) entry which is preliminary data.</text>
</comment>
<organism evidence="3 4">
    <name type="scientific">Cyphellophora attinorum</name>
    <dbReference type="NCBI Taxonomy" id="1664694"/>
    <lineage>
        <taxon>Eukaryota</taxon>
        <taxon>Fungi</taxon>
        <taxon>Dikarya</taxon>
        <taxon>Ascomycota</taxon>
        <taxon>Pezizomycotina</taxon>
        <taxon>Eurotiomycetes</taxon>
        <taxon>Chaetothyriomycetidae</taxon>
        <taxon>Chaetothyriales</taxon>
        <taxon>Cyphellophoraceae</taxon>
        <taxon>Cyphellophora</taxon>
    </lineage>
</organism>
<dbReference type="Gene3D" id="1.10.3330.10">
    <property type="entry name" value="Oxo-4-hydroxy-4-carboxy-5-ureidoimidazoline decarboxylase"/>
    <property type="match status" value="1"/>
</dbReference>
<reference evidence="3 4" key="1">
    <citation type="submission" date="2015-06" db="EMBL/GenBank/DDBJ databases">
        <title>Draft genome of the ant-associated black yeast Phialophora attae CBS 131958.</title>
        <authorList>
            <person name="Moreno L.F."/>
            <person name="Stielow B.J."/>
            <person name="de Hoog S."/>
            <person name="Vicente V.A."/>
            <person name="Weiss V.A."/>
            <person name="de Vries M."/>
            <person name="Cruz L.M."/>
            <person name="Souza E.M."/>
        </authorList>
    </citation>
    <scope>NUCLEOTIDE SEQUENCE [LARGE SCALE GENOMIC DNA]</scope>
    <source>
        <strain evidence="3 4">CBS 131958</strain>
    </source>
</reference>
<dbReference type="GeneID" id="28732905"/>
<dbReference type="EMBL" id="LFJN01000019">
    <property type="protein sequence ID" value="KPI38456.1"/>
    <property type="molecule type" value="Genomic_DNA"/>
</dbReference>
<dbReference type="Proteomes" id="UP000038010">
    <property type="component" value="Unassembled WGS sequence"/>
</dbReference>
<dbReference type="VEuPathDB" id="FungiDB:AB675_12119"/>
<dbReference type="Pfam" id="PF09349">
    <property type="entry name" value="OHCU_decarbox"/>
    <property type="match status" value="1"/>
</dbReference>
<dbReference type="OrthoDB" id="5398391at2759"/>
<dbReference type="InterPro" id="IPR036778">
    <property type="entry name" value="OHCU_decarboxylase_sf"/>
</dbReference>
<protein>
    <submittedName>
        <fullName evidence="3">Putative allantoinase 1</fullName>
    </submittedName>
</protein>
<evidence type="ECO:0000256" key="1">
    <source>
        <dbReference type="ARBA" id="ARBA00022631"/>
    </source>
</evidence>
<dbReference type="GO" id="GO:0006144">
    <property type="term" value="P:purine nucleobase metabolic process"/>
    <property type="evidence" value="ECO:0007669"/>
    <property type="project" value="UniProtKB-KW"/>
</dbReference>
<dbReference type="AlphaFoldDB" id="A0A0N1HMF9"/>
<dbReference type="PANTHER" id="PTHR37987:SF1">
    <property type="entry name" value="OXO-4-HYDROXY-4-CARBOXY-5-UREIDOIMIDAZOLINE DECARBOXYLASE DOMAIN-CONTAINING PROTEIN"/>
    <property type="match status" value="1"/>
</dbReference>
<dbReference type="RefSeq" id="XP_017998419.1">
    <property type="nucleotide sequence ID" value="XM_018141024.1"/>
</dbReference>
<name>A0A0N1HMF9_9EURO</name>
<feature type="domain" description="Oxo-4-hydroxy-4-carboxy-5-ureidoimidazoline decarboxylase" evidence="2">
    <location>
        <begin position="17"/>
        <end position="189"/>
    </location>
</feature>
<evidence type="ECO:0000259" key="2">
    <source>
        <dbReference type="Pfam" id="PF09349"/>
    </source>
</evidence>
<keyword evidence="4" id="KW-1185">Reference proteome</keyword>
<gene>
    <name evidence="3" type="ORF">AB675_12119</name>
</gene>
<evidence type="ECO:0000313" key="4">
    <source>
        <dbReference type="Proteomes" id="UP000038010"/>
    </source>
</evidence>
<accession>A0A0N1HMF9</accession>
<keyword evidence="1" id="KW-0659">Purine metabolism</keyword>
<dbReference type="PANTHER" id="PTHR37987">
    <property type="entry name" value="CHROMOSOME 9, WHOLE GENOME SHOTGUN SEQUENCE"/>
    <property type="match status" value="1"/>
</dbReference>
<dbReference type="SUPFAM" id="SSF158694">
    <property type="entry name" value="UraD-Like"/>
    <property type="match status" value="1"/>
</dbReference>
<sequence length="194" mass="20913">MASTAPPTLPPTSQLPNLDATSRAQVLDLLFEPSTQLHTLSVTAIAEQHFASYADLIDFVGTQFTTLLNSNLESDQKWLIDILGAHPRLGEKKVDSAMSRAEQAAMKAAESAKGAGSGGDDAEIASKLKALNEAYEEAFPGLKYVTFVNGRPRPVVMEDMERRIARGDVRQEKVDAIQAMCGIAKDRARKLGAA</sequence>